<organism evidence="10 11">
    <name type="scientific">Elongatibacter sediminis</name>
    <dbReference type="NCBI Taxonomy" id="3119006"/>
    <lineage>
        <taxon>Bacteria</taxon>
        <taxon>Pseudomonadati</taxon>
        <taxon>Pseudomonadota</taxon>
        <taxon>Gammaproteobacteria</taxon>
        <taxon>Chromatiales</taxon>
        <taxon>Wenzhouxiangellaceae</taxon>
        <taxon>Elongatibacter</taxon>
    </lineage>
</organism>
<dbReference type="Gene3D" id="1.20.1440.120">
    <property type="entry name" value="Recombination protein O, C-terminal domain"/>
    <property type="match status" value="1"/>
</dbReference>
<proteinExistence type="inferred from homology"/>
<dbReference type="InterPro" id="IPR042242">
    <property type="entry name" value="RecO_C"/>
</dbReference>
<dbReference type="HAMAP" id="MF_00201">
    <property type="entry name" value="RecO"/>
    <property type="match status" value="1"/>
</dbReference>
<keyword evidence="11" id="KW-1185">Reference proteome</keyword>
<dbReference type="SUPFAM" id="SSF50249">
    <property type="entry name" value="Nucleic acid-binding proteins"/>
    <property type="match status" value="1"/>
</dbReference>
<dbReference type="GO" id="GO:0006302">
    <property type="term" value="P:double-strand break repair"/>
    <property type="evidence" value="ECO:0007669"/>
    <property type="project" value="TreeGrafter"/>
</dbReference>
<dbReference type="Pfam" id="PF02565">
    <property type="entry name" value="RecO_C"/>
    <property type="match status" value="1"/>
</dbReference>
<evidence type="ECO:0000256" key="3">
    <source>
        <dbReference type="ARBA" id="ARBA00021310"/>
    </source>
</evidence>
<gene>
    <name evidence="8 10" type="primary">recO</name>
    <name evidence="10" type="ORF">V3330_03210</name>
</gene>
<dbReference type="RefSeq" id="WP_354693950.1">
    <property type="nucleotide sequence ID" value="NZ_JAZHOG010000002.1"/>
</dbReference>
<dbReference type="Proteomes" id="UP001359886">
    <property type="component" value="Unassembled WGS sequence"/>
</dbReference>
<sequence length="246" mass="27280">MRIQLEPAYVLHGRAYRETSLLLEVFSRGHGRAGLVARGARSSRSKLRNLLQPFRPLLLSWNQRGELGTLTAAEQVASVPLPRGDGLFCGLYVNELMMRALHRSDPHESLFESYSHLLADLAGSRPAQPLLRIFERDLLEAMGFGMQLVAEHASGEAVAAGRHYRYVPGAGPVREKRSRDDLAGAGGAELTNVHPDHGIRVSGDALLALQSSRIDDEHLVELKRLMRAVLRFHLGDRPLVSQTLFR</sequence>
<evidence type="ECO:0000259" key="9">
    <source>
        <dbReference type="Pfam" id="PF11967"/>
    </source>
</evidence>
<evidence type="ECO:0000256" key="1">
    <source>
        <dbReference type="ARBA" id="ARBA00003065"/>
    </source>
</evidence>
<dbReference type="EMBL" id="JAZHOG010000002">
    <property type="protein sequence ID" value="MEJ8566626.1"/>
    <property type="molecule type" value="Genomic_DNA"/>
</dbReference>
<dbReference type="GO" id="GO:0006310">
    <property type="term" value="P:DNA recombination"/>
    <property type="evidence" value="ECO:0007669"/>
    <property type="project" value="UniProtKB-UniRule"/>
</dbReference>
<dbReference type="InterPro" id="IPR037278">
    <property type="entry name" value="ARFGAP/RecO"/>
</dbReference>
<dbReference type="GO" id="GO:0043590">
    <property type="term" value="C:bacterial nucleoid"/>
    <property type="evidence" value="ECO:0007669"/>
    <property type="project" value="TreeGrafter"/>
</dbReference>
<dbReference type="AlphaFoldDB" id="A0AAW9RAU0"/>
<comment type="function">
    <text evidence="1 8">Involved in DNA repair and RecF pathway recombination.</text>
</comment>
<keyword evidence="5 8" id="KW-0233">DNA recombination</keyword>
<evidence type="ECO:0000256" key="7">
    <source>
        <dbReference type="ARBA" id="ARBA00033409"/>
    </source>
</evidence>
<dbReference type="Gene3D" id="2.40.50.140">
    <property type="entry name" value="Nucleic acid-binding proteins"/>
    <property type="match status" value="1"/>
</dbReference>
<evidence type="ECO:0000313" key="11">
    <source>
        <dbReference type="Proteomes" id="UP001359886"/>
    </source>
</evidence>
<dbReference type="InterPro" id="IPR003717">
    <property type="entry name" value="RecO"/>
</dbReference>
<evidence type="ECO:0000256" key="4">
    <source>
        <dbReference type="ARBA" id="ARBA00022763"/>
    </source>
</evidence>
<evidence type="ECO:0000256" key="6">
    <source>
        <dbReference type="ARBA" id="ARBA00023204"/>
    </source>
</evidence>
<evidence type="ECO:0000256" key="8">
    <source>
        <dbReference type="HAMAP-Rule" id="MF_00201"/>
    </source>
</evidence>
<dbReference type="InterPro" id="IPR012340">
    <property type="entry name" value="NA-bd_OB-fold"/>
</dbReference>
<feature type="domain" description="DNA replication/recombination mediator RecO N-terminal" evidence="9">
    <location>
        <begin position="1"/>
        <end position="78"/>
    </location>
</feature>
<evidence type="ECO:0000313" key="10">
    <source>
        <dbReference type="EMBL" id="MEJ8566626.1"/>
    </source>
</evidence>
<name>A0AAW9RAU0_9GAMM</name>
<evidence type="ECO:0000256" key="5">
    <source>
        <dbReference type="ARBA" id="ARBA00023172"/>
    </source>
</evidence>
<comment type="similarity">
    <text evidence="2 8">Belongs to the RecO family.</text>
</comment>
<dbReference type="SUPFAM" id="SSF57863">
    <property type="entry name" value="ArfGap/RecO-like zinc finger"/>
    <property type="match status" value="1"/>
</dbReference>
<keyword evidence="6 8" id="KW-0234">DNA repair</keyword>
<dbReference type="PANTHER" id="PTHR33991:SF1">
    <property type="entry name" value="DNA REPAIR PROTEIN RECO"/>
    <property type="match status" value="1"/>
</dbReference>
<dbReference type="PANTHER" id="PTHR33991">
    <property type="entry name" value="DNA REPAIR PROTEIN RECO"/>
    <property type="match status" value="1"/>
</dbReference>
<comment type="caution">
    <text evidence="10">The sequence shown here is derived from an EMBL/GenBank/DDBJ whole genome shotgun (WGS) entry which is preliminary data.</text>
</comment>
<dbReference type="Pfam" id="PF11967">
    <property type="entry name" value="RecO_N"/>
    <property type="match status" value="1"/>
</dbReference>
<protein>
    <recommendedName>
        <fullName evidence="3 8">DNA repair protein RecO</fullName>
    </recommendedName>
    <alternativeName>
        <fullName evidence="7 8">Recombination protein O</fullName>
    </alternativeName>
</protein>
<keyword evidence="4 8" id="KW-0227">DNA damage</keyword>
<reference evidence="10 11" key="1">
    <citation type="submission" date="2024-02" db="EMBL/GenBank/DDBJ databases">
        <title>A novel Wenzhouxiangellaceae bacterium, isolated from coastal sediments.</title>
        <authorList>
            <person name="Du Z.-J."/>
            <person name="Ye Y.-Q."/>
            <person name="Zhang X.-Y."/>
        </authorList>
    </citation>
    <scope>NUCLEOTIDE SEQUENCE [LARGE SCALE GENOMIC DNA]</scope>
    <source>
        <strain evidence="10 11">CH-27</strain>
    </source>
</reference>
<accession>A0AAW9RAU0</accession>
<dbReference type="InterPro" id="IPR022572">
    <property type="entry name" value="DNA_rep/recomb_RecO_N"/>
</dbReference>
<dbReference type="NCBIfam" id="TIGR00613">
    <property type="entry name" value="reco"/>
    <property type="match status" value="1"/>
</dbReference>
<evidence type="ECO:0000256" key="2">
    <source>
        <dbReference type="ARBA" id="ARBA00007452"/>
    </source>
</evidence>